<reference evidence="4" key="1">
    <citation type="submission" date="2024-02" db="EMBL/GenBank/DDBJ databases">
        <authorList>
            <consortium name="ELIXIR-Norway"/>
            <consortium name="Elixir Norway"/>
        </authorList>
    </citation>
    <scope>NUCLEOTIDE SEQUENCE</scope>
</reference>
<dbReference type="PANTHER" id="PTHR10545">
    <property type="entry name" value="DIAMINE N-ACETYLTRANSFERASE"/>
    <property type="match status" value="1"/>
</dbReference>
<evidence type="ECO:0000256" key="2">
    <source>
        <dbReference type="ARBA" id="ARBA00023315"/>
    </source>
</evidence>
<dbReference type="Pfam" id="PF00583">
    <property type="entry name" value="Acetyltransf_1"/>
    <property type="match status" value="1"/>
</dbReference>
<dbReference type="EMBL" id="OZ020100">
    <property type="protein sequence ID" value="CAK9272663.1"/>
    <property type="molecule type" value="Genomic_DNA"/>
</dbReference>
<evidence type="ECO:0000259" key="3">
    <source>
        <dbReference type="PROSITE" id="PS51186"/>
    </source>
</evidence>
<dbReference type="InterPro" id="IPR016181">
    <property type="entry name" value="Acyl_CoA_acyltransferase"/>
</dbReference>
<keyword evidence="1" id="KW-0808">Transferase</keyword>
<dbReference type="PANTHER" id="PTHR10545:SF29">
    <property type="entry name" value="GH14572P-RELATED"/>
    <property type="match status" value="1"/>
</dbReference>
<sequence>MSGSLVAMATDSSGSSVVVTVRLAAGKDVSVIAALIRELAVFEKLEHACEVTDSKLESSLWNLPPFQGPTVLMLEVGGSRSEEDQHEQEEKDLNLQQQSFEEVVRELKLSSPIADPDAASFRSTADERRIVAGFVLFFPNYSTFLAKGGFYVEDLYVRKPYRGRGLGTILLKTVVQQAVRLGAGRVEWCVLDWNVDAIKFYQGLGASLLPEWRICRLTGKALESCSL</sequence>
<organism evidence="4 5">
    <name type="scientific">Sphagnum jensenii</name>
    <dbReference type="NCBI Taxonomy" id="128206"/>
    <lineage>
        <taxon>Eukaryota</taxon>
        <taxon>Viridiplantae</taxon>
        <taxon>Streptophyta</taxon>
        <taxon>Embryophyta</taxon>
        <taxon>Bryophyta</taxon>
        <taxon>Sphagnophytina</taxon>
        <taxon>Sphagnopsida</taxon>
        <taxon>Sphagnales</taxon>
        <taxon>Sphagnaceae</taxon>
        <taxon>Sphagnum</taxon>
    </lineage>
</organism>
<keyword evidence="5" id="KW-1185">Reference proteome</keyword>
<dbReference type="InterPro" id="IPR051016">
    <property type="entry name" value="Diverse_Substrate_AcTransf"/>
</dbReference>
<proteinExistence type="predicted"/>
<evidence type="ECO:0000256" key="1">
    <source>
        <dbReference type="ARBA" id="ARBA00022679"/>
    </source>
</evidence>
<keyword evidence="2" id="KW-0012">Acyltransferase</keyword>
<dbReference type="Proteomes" id="UP001497444">
    <property type="component" value="Chromosome 5"/>
</dbReference>
<dbReference type="SUPFAM" id="SSF55729">
    <property type="entry name" value="Acyl-CoA N-acyltransferases (Nat)"/>
    <property type="match status" value="1"/>
</dbReference>
<dbReference type="PROSITE" id="PS51186">
    <property type="entry name" value="GNAT"/>
    <property type="match status" value="1"/>
</dbReference>
<evidence type="ECO:0000313" key="4">
    <source>
        <dbReference type="EMBL" id="CAK9272663.1"/>
    </source>
</evidence>
<dbReference type="CDD" id="cd04301">
    <property type="entry name" value="NAT_SF"/>
    <property type="match status" value="1"/>
</dbReference>
<evidence type="ECO:0000313" key="5">
    <source>
        <dbReference type="Proteomes" id="UP001497444"/>
    </source>
</evidence>
<gene>
    <name evidence="4" type="ORF">CSSPJE1EN1_LOCUS18141</name>
</gene>
<feature type="domain" description="N-acetyltransferase" evidence="3">
    <location>
        <begin position="83"/>
        <end position="227"/>
    </location>
</feature>
<name>A0ABP0X0M2_9BRYO</name>
<accession>A0ABP0X0M2</accession>
<dbReference type="Gene3D" id="3.40.630.30">
    <property type="match status" value="1"/>
</dbReference>
<dbReference type="InterPro" id="IPR000182">
    <property type="entry name" value="GNAT_dom"/>
</dbReference>
<protein>
    <recommendedName>
        <fullName evidence="3">N-acetyltransferase domain-containing protein</fullName>
    </recommendedName>
</protein>